<dbReference type="Proteomes" id="UP000801492">
    <property type="component" value="Unassembled WGS sequence"/>
</dbReference>
<accession>A0A8K0GB06</accession>
<name>A0A8K0GB06_IGNLU</name>
<feature type="coiled-coil region" evidence="1">
    <location>
        <begin position="67"/>
        <end position="121"/>
    </location>
</feature>
<proteinExistence type="predicted"/>
<evidence type="ECO:0000313" key="2">
    <source>
        <dbReference type="EMBL" id="KAF2898110.1"/>
    </source>
</evidence>
<dbReference type="EMBL" id="VTPC01003698">
    <property type="protein sequence ID" value="KAF2898110.1"/>
    <property type="molecule type" value="Genomic_DNA"/>
</dbReference>
<gene>
    <name evidence="2" type="ORF">ILUMI_08065</name>
</gene>
<organism evidence="2 3">
    <name type="scientific">Ignelater luminosus</name>
    <name type="common">Cucubano</name>
    <name type="synonym">Pyrophorus luminosus</name>
    <dbReference type="NCBI Taxonomy" id="2038154"/>
    <lineage>
        <taxon>Eukaryota</taxon>
        <taxon>Metazoa</taxon>
        <taxon>Ecdysozoa</taxon>
        <taxon>Arthropoda</taxon>
        <taxon>Hexapoda</taxon>
        <taxon>Insecta</taxon>
        <taxon>Pterygota</taxon>
        <taxon>Neoptera</taxon>
        <taxon>Endopterygota</taxon>
        <taxon>Coleoptera</taxon>
        <taxon>Polyphaga</taxon>
        <taxon>Elateriformia</taxon>
        <taxon>Elateroidea</taxon>
        <taxon>Elateridae</taxon>
        <taxon>Agrypninae</taxon>
        <taxon>Pyrophorini</taxon>
        <taxon>Ignelater</taxon>
    </lineage>
</organism>
<comment type="caution">
    <text evidence="2">The sequence shown here is derived from an EMBL/GenBank/DDBJ whole genome shotgun (WGS) entry which is preliminary data.</text>
</comment>
<reference evidence="2" key="1">
    <citation type="submission" date="2019-08" db="EMBL/GenBank/DDBJ databases">
        <title>The genome of the North American firefly Photinus pyralis.</title>
        <authorList>
            <consortium name="Photinus pyralis genome working group"/>
            <person name="Fallon T.R."/>
            <person name="Sander Lower S.E."/>
            <person name="Weng J.-K."/>
        </authorList>
    </citation>
    <scope>NUCLEOTIDE SEQUENCE</scope>
    <source>
        <strain evidence="2">TRF0915ILg1</strain>
        <tissue evidence="2">Whole body</tissue>
    </source>
</reference>
<keyword evidence="3" id="KW-1185">Reference proteome</keyword>
<evidence type="ECO:0000256" key="1">
    <source>
        <dbReference type="SAM" id="Coils"/>
    </source>
</evidence>
<keyword evidence="1" id="KW-0175">Coiled coil</keyword>
<dbReference type="OrthoDB" id="6782755at2759"/>
<sequence>MKIIDDGIRRLEKDRIKNNIVITGAKIEADNSTDLKHGLEHVIETGEKHIKEAIKIGTKIYKAELENALNEEKIMKNKNKLKQLQERIYINNEMTKEEWEIQKKLRQRAEEERKNERITKIEYQKIITDGRK</sequence>
<protein>
    <submittedName>
        <fullName evidence="2">Uncharacterized protein</fullName>
    </submittedName>
</protein>
<evidence type="ECO:0000313" key="3">
    <source>
        <dbReference type="Proteomes" id="UP000801492"/>
    </source>
</evidence>
<dbReference type="AlphaFoldDB" id="A0A8K0GB06"/>